<name>D5QHK1_NOVHA</name>
<accession>D5QHK1</accession>
<protein>
    <submittedName>
        <fullName evidence="1">Uncharacterized protein</fullName>
    </submittedName>
</protein>
<organism evidence="1 2">
    <name type="scientific">Novacetimonas hansenii ATCC 23769</name>
    <dbReference type="NCBI Taxonomy" id="714995"/>
    <lineage>
        <taxon>Bacteria</taxon>
        <taxon>Pseudomonadati</taxon>
        <taxon>Pseudomonadota</taxon>
        <taxon>Alphaproteobacteria</taxon>
        <taxon>Acetobacterales</taxon>
        <taxon>Acetobacteraceae</taxon>
        <taxon>Novacetimonas</taxon>
    </lineage>
</organism>
<dbReference type="HOGENOM" id="CLU_3356730_0_0_5"/>
<reference evidence="1 2" key="1">
    <citation type="journal article" date="2010" name="J. Bacteriol.">
        <title>Genome sequence of a cellulose-producing bacterium, Gluconacetobacter hansenii ATCC 23769.</title>
        <authorList>
            <person name="Iyer P.R."/>
            <person name="Geib S.M."/>
            <person name="Catchmark J."/>
            <person name="Kao T.H."/>
            <person name="Tien M."/>
        </authorList>
    </citation>
    <scope>NUCLEOTIDE SEQUENCE [LARGE SCALE GENOMIC DNA]</scope>
    <source>
        <strain evidence="1 2">ATCC 23769</strain>
    </source>
</reference>
<gene>
    <name evidence="1" type="ORF">GXY_13148</name>
</gene>
<dbReference type="AlphaFoldDB" id="D5QHK1"/>
<evidence type="ECO:0000313" key="1">
    <source>
        <dbReference type="EMBL" id="EFG83445.1"/>
    </source>
</evidence>
<sequence length="36" mass="3751">MCRENAEGDAAYRAPGISGIEKLVTCPEVKATADIA</sequence>
<dbReference type="Proteomes" id="UP000006468">
    <property type="component" value="Chromosome"/>
</dbReference>
<proteinExistence type="predicted"/>
<evidence type="ECO:0000313" key="2">
    <source>
        <dbReference type="Proteomes" id="UP000006468"/>
    </source>
</evidence>
<comment type="caution">
    <text evidence="1">The sequence shown here is derived from an EMBL/GenBank/DDBJ whole genome shotgun (WGS) entry which is preliminary data.</text>
</comment>
<dbReference type="EMBL" id="ADTV01000050">
    <property type="protein sequence ID" value="EFG83445.1"/>
    <property type="molecule type" value="Genomic_DNA"/>
</dbReference>